<evidence type="ECO:0000313" key="12">
    <source>
        <dbReference type="Proteomes" id="UP000000599"/>
    </source>
</evidence>
<evidence type="ECO:0000256" key="6">
    <source>
        <dbReference type="ARBA" id="ARBA00081322"/>
    </source>
</evidence>
<dbReference type="InterPro" id="IPR018170">
    <property type="entry name" value="Aldo/ket_reductase_CS"/>
</dbReference>
<dbReference type="GO" id="GO:0047011">
    <property type="term" value="F:2-dehydropantolactone reductase (A-specific) activity"/>
    <property type="evidence" value="ECO:0007669"/>
    <property type="project" value="UniProtKB-ARBA"/>
</dbReference>
<protein>
    <recommendedName>
        <fullName evidence="5">2-dehydropantolactone reductase</fullName>
        <ecNumber evidence="4">1.1.1.358</ecNumber>
    </recommendedName>
    <alternativeName>
        <fullName evidence="5">2-dehydropantolactone reductase</fullName>
    </alternativeName>
    <alternativeName>
        <fullName evidence="6">Ketopantoyl-lactone reductase</fullName>
    </alternativeName>
</protein>
<comment type="catalytic activity">
    <reaction evidence="3">
        <text>isatin + NADPH + H(+) = 3-hydroxyindolin-2-one + NADP(+)</text>
        <dbReference type="Rhea" id="RHEA:68608"/>
        <dbReference type="ChEBI" id="CHEBI:15378"/>
        <dbReference type="ChEBI" id="CHEBI:27539"/>
        <dbReference type="ChEBI" id="CHEBI:28536"/>
        <dbReference type="ChEBI" id="CHEBI:57783"/>
        <dbReference type="ChEBI" id="CHEBI:58349"/>
    </reaction>
</comment>
<evidence type="ECO:0000259" key="10">
    <source>
        <dbReference type="Pfam" id="PF00248"/>
    </source>
</evidence>
<dbReference type="KEGG" id="dha:DEHA2B12980g"/>
<feature type="domain" description="NADP-dependent oxidoreductase" evidence="10">
    <location>
        <begin position="24"/>
        <end position="291"/>
    </location>
</feature>
<dbReference type="VEuPathDB" id="FungiDB:DEHA2B12980g"/>
<comment type="catalytic activity">
    <reaction evidence="2">
        <text>(R)-pantolactone + NADP(+) = 2-dehydropantolactone + NADPH + H(+)</text>
        <dbReference type="Rhea" id="RHEA:18981"/>
        <dbReference type="ChEBI" id="CHEBI:15378"/>
        <dbReference type="ChEBI" id="CHEBI:16719"/>
        <dbReference type="ChEBI" id="CHEBI:18395"/>
        <dbReference type="ChEBI" id="CHEBI:57783"/>
        <dbReference type="ChEBI" id="CHEBI:58349"/>
        <dbReference type="EC" id="1.1.1.358"/>
    </reaction>
</comment>
<evidence type="ECO:0000256" key="3">
    <source>
        <dbReference type="ARBA" id="ARBA00051098"/>
    </source>
</evidence>
<dbReference type="HOGENOM" id="CLU_023205_0_0_1"/>
<dbReference type="PROSITE" id="PS00798">
    <property type="entry name" value="ALDOKETO_REDUCTASE_1"/>
    <property type="match status" value="1"/>
</dbReference>
<dbReference type="STRING" id="284592.Q6BWB0"/>
<dbReference type="GO" id="GO:0005829">
    <property type="term" value="C:cytosol"/>
    <property type="evidence" value="ECO:0007669"/>
    <property type="project" value="EnsemblFungi"/>
</dbReference>
<dbReference type="EMBL" id="CR382134">
    <property type="protein sequence ID" value="CAG85515.2"/>
    <property type="molecule type" value="Genomic_DNA"/>
</dbReference>
<dbReference type="PANTHER" id="PTHR11732">
    <property type="entry name" value="ALDO/KETO REDUCTASE"/>
    <property type="match status" value="1"/>
</dbReference>
<dbReference type="PROSITE" id="PS00062">
    <property type="entry name" value="ALDOKETO_REDUCTASE_2"/>
    <property type="match status" value="1"/>
</dbReference>
<dbReference type="RefSeq" id="XP_457509.2">
    <property type="nucleotide sequence ID" value="XM_457509.1"/>
</dbReference>
<dbReference type="InParanoid" id="Q6BWB0"/>
<dbReference type="PIRSF" id="PIRSF000097">
    <property type="entry name" value="AKR"/>
    <property type="match status" value="1"/>
</dbReference>
<organism evidence="11 12">
    <name type="scientific">Debaryomyces hansenii (strain ATCC 36239 / CBS 767 / BCRC 21394 / JCM 1990 / NBRC 0083 / IGC 2968)</name>
    <name type="common">Yeast</name>
    <name type="synonym">Torulaspora hansenii</name>
    <dbReference type="NCBI Taxonomy" id="284592"/>
    <lineage>
        <taxon>Eukaryota</taxon>
        <taxon>Fungi</taxon>
        <taxon>Dikarya</taxon>
        <taxon>Ascomycota</taxon>
        <taxon>Saccharomycotina</taxon>
        <taxon>Pichiomycetes</taxon>
        <taxon>Debaryomycetaceae</taxon>
        <taxon>Debaryomyces</taxon>
    </lineage>
</organism>
<evidence type="ECO:0000256" key="9">
    <source>
        <dbReference type="PIRSR" id="PIRSR000097-3"/>
    </source>
</evidence>
<evidence type="ECO:0000256" key="2">
    <source>
        <dbReference type="ARBA" id="ARBA00050878"/>
    </source>
</evidence>
<dbReference type="Gene3D" id="3.20.20.100">
    <property type="entry name" value="NADP-dependent oxidoreductase domain"/>
    <property type="match status" value="1"/>
</dbReference>
<dbReference type="GO" id="GO:0052588">
    <property type="term" value="F:diacetyl reductase ((S)-acetoin forming) (NAD+) activity"/>
    <property type="evidence" value="ECO:0007669"/>
    <property type="project" value="EnsemblFungi"/>
</dbReference>
<evidence type="ECO:0000256" key="8">
    <source>
        <dbReference type="PIRSR" id="PIRSR000097-2"/>
    </source>
</evidence>
<dbReference type="SUPFAM" id="SSF51430">
    <property type="entry name" value="NAD(P)-linked oxidoreductase"/>
    <property type="match status" value="1"/>
</dbReference>
<dbReference type="EC" id="1.1.1.358" evidence="4"/>
<dbReference type="OMA" id="TAWYYGT"/>
<dbReference type="InterPro" id="IPR023210">
    <property type="entry name" value="NADP_OxRdtase_dom"/>
</dbReference>
<reference evidence="11 12" key="1">
    <citation type="journal article" date="2004" name="Nature">
        <title>Genome evolution in yeasts.</title>
        <authorList>
            <consortium name="Genolevures"/>
            <person name="Dujon B."/>
            <person name="Sherman D."/>
            <person name="Fischer G."/>
            <person name="Durrens P."/>
            <person name="Casaregola S."/>
            <person name="Lafontaine I."/>
            <person name="de Montigny J."/>
            <person name="Marck C."/>
            <person name="Neuveglise C."/>
            <person name="Talla E."/>
            <person name="Goffard N."/>
            <person name="Frangeul L."/>
            <person name="Aigle M."/>
            <person name="Anthouard V."/>
            <person name="Babour A."/>
            <person name="Barbe V."/>
            <person name="Barnay S."/>
            <person name="Blanchin S."/>
            <person name="Beckerich J.M."/>
            <person name="Beyne E."/>
            <person name="Bleykasten C."/>
            <person name="Boisrame A."/>
            <person name="Boyer J."/>
            <person name="Cattolico L."/>
            <person name="Confanioleri F."/>
            <person name="de Daruvar A."/>
            <person name="Despons L."/>
            <person name="Fabre E."/>
            <person name="Fairhead C."/>
            <person name="Ferry-Dumazet H."/>
            <person name="Groppi A."/>
            <person name="Hantraye F."/>
            <person name="Hennequin C."/>
            <person name="Jauniaux N."/>
            <person name="Joyet P."/>
            <person name="Kachouri R."/>
            <person name="Kerrest A."/>
            <person name="Koszul R."/>
            <person name="Lemaire M."/>
            <person name="Lesur I."/>
            <person name="Ma L."/>
            <person name="Muller H."/>
            <person name="Nicaud J.M."/>
            <person name="Nikolski M."/>
            <person name="Oztas S."/>
            <person name="Ozier-Kalogeropoulos O."/>
            <person name="Pellenz S."/>
            <person name="Potier S."/>
            <person name="Richard G.F."/>
            <person name="Straub M.L."/>
            <person name="Suleau A."/>
            <person name="Swennene D."/>
            <person name="Tekaia F."/>
            <person name="Wesolowski-Louvel M."/>
            <person name="Westhof E."/>
            <person name="Wirth B."/>
            <person name="Zeniou-Meyer M."/>
            <person name="Zivanovic I."/>
            <person name="Bolotin-Fukuhara M."/>
            <person name="Thierry A."/>
            <person name="Bouchier C."/>
            <person name="Caudron B."/>
            <person name="Scarpelli C."/>
            <person name="Gaillardin C."/>
            <person name="Weissenbach J."/>
            <person name="Wincker P."/>
            <person name="Souciet J.L."/>
        </authorList>
    </citation>
    <scope>NUCLEOTIDE SEQUENCE [LARGE SCALE GENOMIC DNA]</scope>
    <source>
        <strain evidence="12">ATCC 36239 / CBS 767 / BCRC 21394 / JCM 1990 / NBRC 0083 / IGC 2968</strain>
    </source>
</reference>
<dbReference type="FunCoup" id="Q6BWB0">
    <property type="interactions" value="170"/>
</dbReference>
<dbReference type="GeneID" id="2913463"/>
<feature type="site" description="Lowers pKa of active site Tyr" evidence="9">
    <location>
        <position position="85"/>
    </location>
</feature>
<dbReference type="GO" id="GO:0045149">
    <property type="term" value="P:acetoin metabolic process"/>
    <property type="evidence" value="ECO:0007669"/>
    <property type="project" value="EnsemblFungi"/>
</dbReference>
<dbReference type="Pfam" id="PF00248">
    <property type="entry name" value="Aldo_ket_red"/>
    <property type="match status" value="1"/>
</dbReference>
<sequence length="325" mass="36859">MPQHKLATEVYFDLNDGHKIPALGLGTVPPEDNAEVKDQVITAVRAGYRHIDTAWYYGTEPYIGEALKVLFAEGYKREDLFITSKVWPSFHHSPEKSLDKSLSALGIEYVDLFLQHWPVCLSGDENGLPAAPKNDDGSLKYDDDPVDGVGFIETYKKLEDIKATNKARSIGVSNYSIPRLRKLLQKAKIVPVLNQIEYHPQLPQQDLVDFCQKHKILVEAYSPVGGPGAPVLKLPYINELAEKYEVSVNEITNAYHILQGRITLPRSSNLERIKTNVRLPQLTKDELDKLYQIGVENPTRYSVDSWGYGIGFRWWKGDTWSKEFD</sequence>
<dbReference type="Proteomes" id="UP000000599">
    <property type="component" value="Chromosome B"/>
</dbReference>
<dbReference type="InterPro" id="IPR036812">
    <property type="entry name" value="NAD(P)_OxRdtase_dom_sf"/>
</dbReference>
<name>Q6BWB0_DEBHA</name>
<feature type="active site" description="Proton donor" evidence="7">
    <location>
        <position position="57"/>
    </location>
</feature>
<feature type="binding site" evidence="8">
    <location>
        <position position="116"/>
    </location>
    <ligand>
        <name>substrate</name>
    </ligand>
</feature>
<dbReference type="FunFam" id="3.20.20.100:FF:000002">
    <property type="entry name" value="2,5-diketo-D-gluconic acid reductase A"/>
    <property type="match status" value="1"/>
</dbReference>
<dbReference type="PRINTS" id="PR00069">
    <property type="entry name" value="ALDKETRDTASE"/>
</dbReference>
<accession>Q6BWB0</accession>
<evidence type="ECO:0000256" key="1">
    <source>
        <dbReference type="ARBA" id="ARBA00023002"/>
    </source>
</evidence>
<dbReference type="GO" id="GO:0045290">
    <property type="term" value="F:D-arabinose 1-dehydrogenase [NAD(P)+] activity"/>
    <property type="evidence" value="ECO:0007669"/>
    <property type="project" value="EnsemblFungi"/>
</dbReference>
<evidence type="ECO:0000256" key="7">
    <source>
        <dbReference type="PIRSR" id="PIRSR000097-1"/>
    </source>
</evidence>
<dbReference type="eggNOG" id="KOG1577">
    <property type="taxonomic scope" value="Eukaryota"/>
</dbReference>
<dbReference type="OrthoDB" id="416253at2759"/>
<evidence type="ECO:0000256" key="4">
    <source>
        <dbReference type="ARBA" id="ARBA00066965"/>
    </source>
</evidence>
<proteinExistence type="predicted"/>
<keyword evidence="1" id="KW-0560">Oxidoreductase</keyword>
<keyword evidence="12" id="KW-1185">Reference proteome</keyword>
<dbReference type="InterPro" id="IPR020471">
    <property type="entry name" value="AKR"/>
</dbReference>
<evidence type="ECO:0000256" key="5">
    <source>
        <dbReference type="ARBA" id="ARBA00079693"/>
    </source>
</evidence>
<gene>
    <name evidence="11" type="ordered locus">DEHA2B12980g</name>
</gene>
<dbReference type="AlphaFoldDB" id="Q6BWB0"/>
<evidence type="ECO:0000313" key="11">
    <source>
        <dbReference type="EMBL" id="CAG85515.2"/>
    </source>
</evidence>
<dbReference type="GO" id="GO:0005975">
    <property type="term" value="P:carbohydrate metabolic process"/>
    <property type="evidence" value="ECO:0007669"/>
    <property type="project" value="EnsemblFungi"/>
</dbReference>